<accession>A0A5K7SDW8</accession>
<dbReference type="AlphaFoldDB" id="A0A5K7SDW8"/>
<gene>
    <name evidence="2" type="ORF">AQPE_3863</name>
</gene>
<reference evidence="2" key="1">
    <citation type="journal article" date="2020" name="Int. J. Syst. Evol. Microbiol.">
        <title>Aquipluma nitroreducens gen. nov. sp. nov., a novel facultatively anaerobic bacterium isolated from a freshwater lake.</title>
        <authorList>
            <person name="Watanabe M."/>
            <person name="Kojima H."/>
            <person name="Fukui M."/>
        </authorList>
    </citation>
    <scope>NUCLEOTIDE SEQUENCE</scope>
    <source>
        <strain evidence="2">MeG22</strain>
    </source>
</reference>
<evidence type="ECO:0000313" key="3">
    <source>
        <dbReference type="Proteomes" id="UP001193389"/>
    </source>
</evidence>
<dbReference type="RefSeq" id="WP_318347900.1">
    <property type="nucleotide sequence ID" value="NZ_AP018694.1"/>
</dbReference>
<evidence type="ECO:0000313" key="2">
    <source>
        <dbReference type="EMBL" id="BBE19675.1"/>
    </source>
</evidence>
<feature type="compositionally biased region" description="Polar residues" evidence="1">
    <location>
        <begin position="1"/>
        <end position="20"/>
    </location>
</feature>
<name>A0A5K7SDW8_9BACT</name>
<feature type="region of interest" description="Disordered" evidence="1">
    <location>
        <begin position="1"/>
        <end position="28"/>
    </location>
</feature>
<evidence type="ECO:0000256" key="1">
    <source>
        <dbReference type="SAM" id="MobiDB-lite"/>
    </source>
</evidence>
<dbReference type="EMBL" id="AP018694">
    <property type="protein sequence ID" value="BBE19675.1"/>
    <property type="molecule type" value="Genomic_DNA"/>
</dbReference>
<protein>
    <submittedName>
        <fullName evidence="2">DNA polymerase III subunits gamma and tau</fullName>
    </submittedName>
</protein>
<organism evidence="2 3">
    <name type="scientific">Aquipluma nitroreducens</name>
    <dbReference type="NCBI Taxonomy" id="2010828"/>
    <lineage>
        <taxon>Bacteria</taxon>
        <taxon>Pseudomonadati</taxon>
        <taxon>Bacteroidota</taxon>
        <taxon>Bacteroidia</taxon>
        <taxon>Marinilabiliales</taxon>
        <taxon>Prolixibacteraceae</taxon>
        <taxon>Aquipluma</taxon>
    </lineage>
</organism>
<dbReference type="KEGG" id="anf:AQPE_3863"/>
<keyword evidence="3" id="KW-1185">Reference proteome</keyword>
<sequence>MVQQSATAGPSPQTQVSPTVGNLEPIEKPSAVKTIRRVGSSFTPSIKDALAGKVTEKSIIDEIAQTDYNEYENFSEQFTSEQLTAKWAEFLGLISDRPNLVSTLSNVPELTNGNKLLLKIGNSVQEEDVRQIKPELINFLRKELRNSGIELATSIEKIESERTHFNDSEKLQILMQKNPELFELKQKFNLDFNA</sequence>
<proteinExistence type="predicted"/>
<dbReference type="Proteomes" id="UP001193389">
    <property type="component" value="Chromosome"/>
</dbReference>